<dbReference type="Gene3D" id="3.80.10.10">
    <property type="entry name" value="Ribonuclease Inhibitor"/>
    <property type="match status" value="1"/>
</dbReference>
<evidence type="ECO:0000256" key="3">
    <source>
        <dbReference type="PROSITE-ProRule" id="PRU00339"/>
    </source>
</evidence>
<dbReference type="Gene3D" id="1.25.40.10">
    <property type="entry name" value="Tetratricopeptide repeat domain"/>
    <property type="match status" value="1"/>
</dbReference>
<evidence type="ECO:0000256" key="1">
    <source>
        <dbReference type="ARBA" id="ARBA00022737"/>
    </source>
</evidence>
<dbReference type="InterPro" id="IPR036047">
    <property type="entry name" value="F-box-like_dom_sf"/>
</dbReference>
<dbReference type="SUPFAM" id="SSF52047">
    <property type="entry name" value="RNI-like"/>
    <property type="match status" value="1"/>
</dbReference>
<feature type="domain" description="F-box" evidence="4">
    <location>
        <begin position="133"/>
        <end position="180"/>
    </location>
</feature>
<gene>
    <name evidence="5" type="ORF">PV09_06432</name>
</gene>
<dbReference type="PROSITE" id="PS50181">
    <property type="entry name" value="FBOX"/>
    <property type="match status" value="1"/>
</dbReference>
<dbReference type="RefSeq" id="XP_016212151.1">
    <property type="nucleotide sequence ID" value="XM_016360069.1"/>
</dbReference>
<dbReference type="PANTHER" id="PTHR22904">
    <property type="entry name" value="TPR REPEAT CONTAINING PROTEIN"/>
    <property type="match status" value="1"/>
</dbReference>
<dbReference type="SMART" id="SM00028">
    <property type="entry name" value="TPR"/>
    <property type="match status" value="2"/>
</dbReference>
<dbReference type="SMART" id="SM00256">
    <property type="entry name" value="FBOX"/>
    <property type="match status" value="1"/>
</dbReference>
<feature type="repeat" description="TPR" evidence="3">
    <location>
        <begin position="76"/>
        <end position="109"/>
    </location>
</feature>
<dbReference type="VEuPathDB" id="FungiDB:PV09_06432"/>
<dbReference type="SUPFAM" id="SSF81383">
    <property type="entry name" value="F-box domain"/>
    <property type="match status" value="1"/>
</dbReference>
<dbReference type="InterPro" id="IPR011990">
    <property type="entry name" value="TPR-like_helical_dom_sf"/>
</dbReference>
<dbReference type="Proteomes" id="UP000053259">
    <property type="component" value="Unassembled WGS sequence"/>
</dbReference>
<dbReference type="InterPro" id="IPR019734">
    <property type="entry name" value="TPR_rpt"/>
</dbReference>
<dbReference type="STRING" id="253628.A0A0D1YNI8"/>
<dbReference type="PANTHER" id="PTHR22904:SF523">
    <property type="entry name" value="STRESS-INDUCED-PHOSPHOPROTEIN 1"/>
    <property type="match status" value="1"/>
</dbReference>
<dbReference type="GeneID" id="27314405"/>
<dbReference type="Pfam" id="PF12937">
    <property type="entry name" value="F-box-like"/>
    <property type="match status" value="1"/>
</dbReference>
<evidence type="ECO:0000313" key="6">
    <source>
        <dbReference type="Proteomes" id="UP000053259"/>
    </source>
</evidence>
<dbReference type="Gene3D" id="1.20.1280.50">
    <property type="match status" value="1"/>
</dbReference>
<evidence type="ECO:0000313" key="5">
    <source>
        <dbReference type="EMBL" id="KIW02282.1"/>
    </source>
</evidence>
<dbReference type="GO" id="GO:0051879">
    <property type="term" value="F:Hsp90 protein binding"/>
    <property type="evidence" value="ECO:0007669"/>
    <property type="project" value="TreeGrafter"/>
</dbReference>
<dbReference type="AlphaFoldDB" id="A0A0D1YNI8"/>
<dbReference type="OrthoDB" id="629492at2759"/>
<keyword evidence="2 3" id="KW-0802">TPR repeat</keyword>
<organism evidence="5 6">
    <name type="scientific">Verruconis gallopava</name>
    <dbReference type="NCBI Taxonomy" id="253628"/>
    <lineage>
        <taxon>Eukaryota</taxon>
        <taxon>Fungi</taxon>
        <taxon>Dikarya</taxon>
        <taxon>Ascomycota</taxon>
        <taxon>Pezizomycotina</taxon>
        <taxon>Dothideomycetes</taxon>
        <taxon>Pleosporomycetidae</taxon>
        <taxon>Venturiales</taxon>
        <taxon>Sympoventuriaceae</taxon>
        <taxon>Verruconis</taxon>
    </lineage>
</organism>
<dbReference type="InParanoid" id="A0A0D1YNI8"/>
<keyword evidence="1" id="KW-0677">Repeat</keyword>
<protein>
    <recommendedName>
        <fullName evidence="4">F-box domain-containing protein</fullName>
    </recommendedName>
</protein>
<accession>A0A0D1YNI8</accession>
<dbReference type="HOGENOM" id="CLU_024395_0_0_1"/>
<evidence type="ECO:0000259" key="4">
    <source>
        <dbReference type="PROSITE" id="PS50181"/>
    </source>
</evidence>
<dbReference type="InterPro" id="IPR032675">
    <property type="entry name" value="LRR_dom_sf"/>
</dbReference>
<keyword evidence="6" id="KW-1185">Reference proteome</keyword>
<name>A0A0D1YNI8_9PEZI</name>
<sequence length="562" mass="63324">MPRTLSVEEYKELGKTYYIRKDFDRALGAFTDGINASVGRDVQLYDYRAAVYDKLENVIAALSDARYMIKTFENDPRGYLRAGQLLLKMGKKEQALQIYARGLRFVPLSNPQLNLLRGAHDKLNRELRPPKAVDPFTQLPPEIIEIIMSYLRFYERVSCLRVSKQWNLFLASFPSLWTSMDLLRVGTRRVVKPSFINTCMRMAQNKITYARIANLSHRSILRSLTTSCPTLEKLEFVLSSLEAKSILEIVIPARSLKSLTIHADIEMNGDVMLKILKHRQTLEEFRVYNVTEGASPNHMYDFELPRLQVLDLRGVCPAFIQGQFASVLKKATNLRELVFEQQARPTAFILGRSMFKSLSKLEVLRINSASVVGLPRASIKLRELYYDCANRHIAPATEIPNGFPNLEKLRIGDMQCSLLPLLDPRHGNEGADLSEQSAMLKYLSIGCVSEAEWADIEALLFHARARELTELSLEGLAAAGLFDVNIESITHLRCLRSLSLDSAPITGIGIKELITSLKGTLKYLTLNACDAIGRDAVDWAARQGVSVTINEGGTRKKAARRR</sequence>
<proteinExistence type="predicted"/>
<reference evidence="5 6" key="1">
    <citation type="submission" date="2015-01" db="EMBL/GenBank/DDBJ databases">
        <title>The Genome Sequence of Ochroconis gallopava CBS43764.</title>
        <authorList>
            <consortium name="The Broad Institute Genomics Platform"/>
            <person name="Cuomo C."/>
            <person name="de Hoog S."/>
            <person name="Gorbushina A."/>
            <person name="Stielow B."/>
            <person name="Teixiera M."/>
            <person name="Abouelleil A."/>
            <person name="Chapman S.B."/>
            <person name="Priest M."/>
            <person name="Young S.K."/>
            <person name="Wortman J."/>
            <person name="Nusbaum C."/>
            <person name="Birren B."/>
        </authorList>
    </citation>
    <scope>NUCLEOTIDE SEQUENCE [LARGE SCALE GENOMIC DNA]</scope>
    <source>
        <strain evidence="5 6">CBS 43764</strain>
    </source>
</reference>
<dbReference type="SUPFAM" id="SSF48452">
    <property type="entry name" value="TPR-like"/>
    <property type="match status" value="1"/>
</dbReference>
<dbReference type="EMBL" id="KN847550">
    <property type="protein sequence ID" value="KIW02282.1"/>
    <property type="molecule type" value="Genomic_DNA"/>
</dbReference>
<dbReference type="InterPro" id="IPR001810">
    <property type="entry name" value="F-box_dom"/>
</dbReference>
<dbReference type="PROSITE" id="PS50005">
    <property type="entry name" value="TPR"/>
    <property type="match status" value="1"/>
</dbReference>
<evidence type="ECO:0000256" key="2">
    <source>
        <dbReference type="ARBA" id="ARBA00022803"/>
    </source>
</evidence>